<evidence type="ECO:0000313" key="3">
    <source>
        <dbReference type="Proteomes" id="UP001595722"/>
    </source>
</evidence>
<proteinExistence type="predicted"/>
<dbReference type="Pfam" id="PF01161">
    <property type="entry name" value="PBP"/>
    <property type="match status" value="1"/>
</dbReference>
<dbReference type="InterPro" id="IPR036610">
    <property type="entry name" value="PEBP-like_sf"/>
</dbReference>
<feature type="chain" id="PRO_5045376976" evidence="1">
    <location>
        <begin position="20"/>
        <end position="181"/>
    </location>
</feature>
<keyword evidence="1" id="KW-0732">Signal</keyword>
<protein>
    <submittedName>
        <fullName evidence="2">YbhB/YbcL family Raf kinase inhibitor-like protein</fullName>
    </submittedName>
</protein>
<dbReference type="Proteomes" id="UP001595722">
    <property type="component" value="Unassembled WGS sequence"/>
</dbReference>
<dbReference type="NCBIfam" id="TIGR00481">
    <property type="entry name" value="YbhB/YbcL family Raf kinase inhibitor-like protein"/>
    <property type="match status" value="1"/>
</dbReference>
<reference evidence="3" key="1">
    <citation type="journal article" date="2019" name="Int. J. Syst. Evol. Microbiol.">
        <title>The Global Catalogue of Microorganisms (GCM) 10K type strain sequencing project: providing services to taxonomists for standard genome sequencing and annotation.</title>
        <authorList>
            <consortium name="The Broad Institute Genomics Platform"/>
            <consortium name="The Broad Institute Genome Sequencing Center for Infectious Disease"/>
            <person name="Wu L."/>
            <person name="Ma J."/>
        </authorList>
    </citation>
    <scope>NUCLEOTIDE SEQUENCE [LARGE SCALE GENOMIC DNA]</scope>
    <source>
        <strain evidence="3">KCTC 42424</strain>
    </source>
</reference>
<keyword evidence="3" id="KW-1185">Reference proteome</keyword>
<dbReference type="EMBL" id="JBHRYB010000008">
    <property type="protein sequence ID" value="MFC3680469.1"/>
    <property type="molecule type" value="Genomic_DNA"/>
</dbReference>
<dbReference type="RefSeq" id="WP_376866439.1">
    <property type="nucleotide sequence ID" value="NZ_JBHRYB010000008.1"/>
</dbReference>
<comment type="caution">
    <text evidence="2">The sequence shown here is derived from an EMBL/GenBank/DDBJ whole genome shotgun (WGS) entry which is preliminary data.</text>
</comment>
<organism evidence="2 3">
    <name type="scientific">Bacterioplanoides pacificum</name>
    <dbReference type="NCBI Taxonomy" id="1171596"/>
    <lineage>
        <taxon>Bacteria</taxon>
        <taxon>Pseudomonadati</taxon>
        <taxon>Pseudomonadota</taxon>
        <taxon>Gammaproteobacteria</taxon>
        <taxon>Oceanospirillales</taxon>
        <taxon>Oceanospirillaceae</taxon>
        <taxon>Bacterioplanoides</taxon>
    </lineage>
</organism>
<sequence length="181" mass="18925">MKLVSAVVMTGLLSPLASADMVISSDDIRAAELMPKAQEFSGFGCDGGNQSPHLSWSGAPEGTQAYAVFAYDPDAPTGSGWWHWQLVNLPATTTTLAAGAGAADNTALPPGSMQMRNDYGAHAFGGACPPAGDKAHRYQFTVFALKQKLELPADASAALTGYMVNANALDSVTLEALYQRD</sequence>
<dbReference type="PANTHER" id="PTHR30289:SF1">
    <property type="entry name" value="PEBP (PHOSPHATIDYLETHANOLAMINE-BINDING PROTEIN) FAMILY PROTEIN"/>
    <property type="match status" value="1"/>
</dbReference>
<dbReference type="SUPFAM" id="SSF49777">
    <property type="entry name" value="PEBP-like"/>
    <property type="match status" value="1"/>
</dbReference>
<dbReference type="InterPro" id="IPR008914">
    <property type="entry name" value="PEBP"/>
</dbReference>
<accession>A0ABV7VSN4</accession>
<feature type="signal peptide" evidence="1">
    <location>
        <begin position="1"/>
        <end position="19"/>
    </location>
</feature>
<dbReference type="PANTHER" id="PTHR30289">
    <property type="entry name" value="UNCHARACTERIZED PROTEIN YBCL-RELATED"/>
    <property type="match status" value="1"/>
</dbReference>
<keyword evidence="2" id="KW-0649">Protein kinase inhibitor</keyword>
<dbReference type="Gene3D" id="3.90.280.10">
    <property type="entry name" value="PEBP-like"/>
    <property type="match status" value="1"/>
</dbReference>
<gene>
    <name evidence="2" type="ORF">ACFOMG_10215</name>
</gene>
<dbReference type="GO" id="GO:0004860">
    <property type="term" value="F:protein kinase inhibitor activity"/>
    <property type="evidence" value="ECO:0007669"/>
    <property type="project" value="UniProtKB-KW"/>
</dbReference>
<name>A0ABV7VSN4_9GAMM</name>
<evidence type="ECO:0000313" key="2">
    <source>
        <dbReference type="EMBL" id="MFC3680469.1"/>
    </source>
</evidence>
<dbReference type="CDD" id="cd00865">
    <property type="entry name" value="PEBP_bact_arch"/>
    <property type="match status" value="1"/>
</dbReference>
<dbReference type="InterPro" id="IPR005247">
    <property type="entry name" value="YbhB_YbcL/LppC-like"/>
</dbReference>
<evidence type="ECO:0000256" key="1">
    <source>
        <dbReference type="SAM" id="SignalP"/>
    </source>
</evidence>